<name>A0A370DLP5_9GAMM</name>
<dbReference type="InterPro" id="IPR034804">
    <property type="entry name" value="SQR/QFR_C/D"/>
</dbReference>
<dbReference type="EMBL" id="QFXE01000014">
    <property type="protein sequence ID" value="RDH85076.1"/>
    <property type="molecule type" value="Genomic_DNA"/>
</dbReference>
<protein>
    <submittedName>
        <fullName evidence="11">Succinate dehydrogenase</fullName>
    </submittedName>
</protein>
<dbReference type="Gene3D" id="1.20.1300.10">
    <property type="entry name" value="Fumarate reductase/succinate dehydrogenase, transmembrane subunit"/>
    <property type="match status" value="1"/>
</dbReference>
<comment type="caution">
    <text evidence="11">The sequence shown here is derived from an EMBL/GenBank/DDBJ whole genome shotgun (WGS) entry which is preliminary data.</text>
</comment>
<dbReference type="Proteomes" id="UP000254771">
    <property type="component" value="Unassembled WGS sequence"/>
</dbReference>
<dbReference type="AlphaFoldDB" id="A0A370DLP5"/>
<reference evidence="11 12" key="1">
    <citation type="journal article" date="2018" name="ISME J.">
        <title>Endosymbiont genomes yield clues of tubeworm success.</title>
        <authorList>
            <person name="Li Y."/>
            <person name="Liles M.R."/>
            <person name="Halanych K.M."/>
        </authorList>
    </citation>
    <scope>NUCLEOTIDE SEQUENCE [LARGE SCALE GENOMIC DNA]</scope>
    <source>
        <strain evidence="11">A1462</strain>
    </source>
</reference>
<dbReference type="InterPro" id="IPR000701">
    <property type="entry name" value="SuccDH_FuR_B_TM-su"/>
</dbReference>
<feature type="transmembrane region" description="Helical" evidence="10">
    <location>
        <begin position="64"/>
        <end position="84"/>
    </location>
</feature>
<evidence type="ECO:0000256" key="5">
    <source>
        <dbReference type="ARBA" id="ARBA00022692"/>
    </source>
</evidence>
<evidence type="ECO:0000313" key="11">
    <source>
        <dbReference type="EMBL" id="RDH85076.1"/>
    </source>
</evidence>
<evidence type="ECO:0000256" key="7">
    <source>
        <dbReference type="ARBA" id="ARBA00022989"/>
    </source>
</evidence>
<keyword evidence="12" id="KW-1185">Reference proteome</keyword>
<evidence type="ECO:0000256" key="9">
    <source>
        <dbReference type="ARBA" id="ARBA00023136"/>
    </source>
</evidence>
<feature type="transmembrane region" description="Helical" evidence="10">
    <location>
        <begin position="12"/>
        <end position="33"/>
    </location>
</feature>
<evidence type="ECO:0000256" key="1">
    <source>
        <dbReference type="ARBA" id="ARBA00001971"/>
    </source>
</evidence>
<evidence type="ECO:0000256" key="4">
    <source>
        <dbReference type="ARBA" id="ARBA00022617"/>
    </source>
</evidence>
<dbReference type="Pfam" id="PF01127">
    <property type="entry name" value="Sdh_cyt"/>
    <property type="match status" value="1"/>
</dbReference>
<gene>
    <name evidence="11" type="ORF">DIZ78_11690</name>
</gene>
<comment type="subcellular location">
    <subcellularLocation>
        <location evidence="3">Membrane</location>
    </subcellularLocation>
</comment>
<proteinExistence type="predicted"/>
<sequence>MKASIQNPHFLLRRLHSLFGLLPVGAFLILHLWENSQSRFGMAHYNEQVVAALQRMNYLPLLEIFAIALPILFHAGYGLVILRSGRAELHRYPWLHNRFYWLQRLSGFAILLFLLAHVGMTRFWGIWEPAVKADLFSHMQQLLSHPMIFLLYLLGLLLSLLHLGNGLWTMGISWGVTVTPRAQQLSFLICMGFTLLLFVVGLQGLLGFIS</sequence>
<feature type="transmembrane region" description="Helical" evidence="10">
    <location>
        <begin position="105"/>
        <end position="127"/>
    </location>
</feature>
<comment type="cofactor">
    <cofactor evidence="1">
        <name>heme</name>
        <dbReference type="ChEBI" id="CHEBI:30413"/>
    </cofactor>
</comment>
<evidence type="ECO:0000313" key="12">
    <source>
        <dbReference type="Proteomes" id="UP000254771"/>
    </source>
</evidence>
<accession>A0A370DLP5</accession>
<keyword evidence="5 10" id="KW-0812">Transmembrane</keyword>
<dbReference type="GO" id="GO:0016020">
    <property type="term" value="C:membrane"/>
    <property type="evidence" value="ECO:0007669"/>
    <property type="project" value="UniProtKB-SubCell"/>
</dbReference>
<keyword evidence="7 10" id="KW-1133">Transmembrane helix</keyword>
<evidence type="ECO:0000256" key="10">
    <source>
        <dbReference type="SAM" id="Phobius"/>
    </source>
</evidence>
<feature type="transmembrane region" description="Helical" evidence="10">
    <location>
        <begin position="147"/>
        <end position="164"/>
    </location>
</feature>
<dbReference type="GO" id="GO:0046872">
    <property type="term" value="F:metal ion binding"/>
    <property type="evidence" value="ECO:0007669"/>
    <property type="project" value="UniProtKB-KW"/>
</dbReference>
<keyword evidence="9 10" id="KW-0472">Membrane</keyword>
<keyword evidence="4" id="KW-0349">Heme</keyword>
<comment type="function">
    <text evidence="2">Membrane-anchoring subunit of succinate dehydrogenase (SDH).</text>
</comment>
<feature type="transmembrane region" description="Helical" evidence="10">
    <location>
        <begin position="185"/>
        <end position="209"/>
    </location>
</feature>
<evidence type="ECO:0000256" key="6">
    <source>
        <dbReference type="ARBA" id="ARBA00022723"/>
    </source>
</evidence>
<keyword evidence="6" id="KW-0479">Metal-binding</keyword>
<keyword evidence="8" id="KW-0408">Iron</keyword>
<evidence type="ECO:0000256" key="3">
    <source>
        <dbReference type="ARBA" id="ARBA00004370"/>
    </source>
</evidence>
<evidence type="ECO:0000256" key="8">
    <source>
        <dbReference type="ARBA" id="ARBA00023004"/>
    </source>
</evidence>
<evidence type="ECO:0000256" key="2">
    <source>
        <dbReference type="ARBA" id="ARBA00004050"/>
    </source>
</evidence>
<organism evidence="11 12">
    <name type="scientific">endosymbiont of Escarpia spicata</name>
    <dbReference type="NCBI Taxonomy" id="2200908"/>
    <lineage>
        <taxon>Bacteria</taxon>
        <taxon>Pseudomonadati</taxon>
        <taxon>Pseudomonadota</taxon>
        <taxon>Gammaproteobacteria</taxon>
        <taxon>sulfur-oxidizing symbionts</taxon>
    </lineage>
</organism>
<dbReference type="SUPFAM" id="SSF81343">
    <property type="entry name" value="Fumarate reductase respiratory complex transmembrane subunits"/>
    <property type="match status" value="1"/>
</dbReference>